<name>A0AAV9CCF4_ACOCL</name>
<reference evidence="11" key="1">
    <citation type="journal article" date="2023" name="Nat. Commun.">
        <title>Diploid and tetraploid genomes of Acorus and the evolution of monocots.</title>
        <authorList>
            <person name="Ma L."/>
            <person name="Liu K.W."/>
            <person name="Li Z."/>
            <person name="Hsiao Y.Y."/>
            <person name="Qi Y."/>
            <person name="Fu T."/>
            <person name="Tang G.D."/>
            <person name="Zhang D."/>
            <person name="Sun W.H."/>
            <person name="Liu D.K."/>
            <person name="Li Y."/>
            <person name="Chen G.Z."/>
            <person name="Liu X.D."/>
            <person name="Liao X.Y."/>
            <person name="Jiang Y.T."/>
            <person name="Yu X."/>
            <person name="Hao Y."/>
            <person name="Huang J."/>
            <person name="Zhao X.W."/>
            <person name="Ke S."/>
            <person name="Chen Y.Y."/>
            <person name="Wu W.L."/>
            <person name="Hsu J.L."/>
            <person name="Lin Y.F."/>
            <person name="Huang M.D."/>
            <person name="Li C.Y."/>
            <person name="Huang L."/>
            <person name="Wang Z.W."/>
            <person name="Zhao X."/>
            <person name="Zhong W.Y."/>
            <person name="Peng D.H."/>
            <person name="Ahmad S."/>
            <person name="Lan S."/>
            <person name="Zhang J.S."/>
            <person name="Tsai W.C."/>
            <person name="Van de Peer Y."/>
            <person name="Liu Z.J."/>
        </authorList>
    </citation>
    <scope>NUCLEOTIDE SEQUENCE</scope>
    <source>
        <strain evidence="11">CP</strain>
    </source>
</reference>
<gene>
    <name evidence="11" type="primary">BBR</name>
    <name evidence="11" type="ORF">QJS10_CPB20g00331</name>
</gene>
<dbReference type="Pfam" id="PF13639">
    <property type="entry name" value="zf-RING_2"/>
    <property type="match status" value="1"/>
</dbReference>
<evidence type="ECO:0000256" key="9">
    <source>
        <dbReference type="SAM" id="MobiDB-lite"/>
    </source>
</evidence>
<accession>A0AAV9CCF4</accession>
<dbReference type="SUPFAM" id="SSF57850">
    <property type="entry name" value="RING/U-box"/>
    <property type="match status" value="1"/>
</dbReference>
<comment type="caution">
    <text evidence="11">The sequence shown here is derived from an EMBL/GenBank/DDBJ whole genome shotgun (WGS) entry which is preliminary data.</text>
</comment>
<comment type="catalytic activity">
    <reaction evidence="1">
        <text>S-ubiquitinyl-[E2 ubiquitin-conjugating enzyme]-L-cysteine + [acceptor protein]-L-lysine = [E2 ubiquitin-conjugating enzyme]-L-cysteine + N(6)-ubiquitinyl-[acceptor protein]-L-lysine.</text>
        <dbReference type="EC" id="2.3.2.27"/>
    </reaction>
</comment>
<evidence type="ECO:0000256" key="7">
    <source>
        <dbReference type="ARBA" id="ARBA00022833"/>
    </source>
</evidence>
<reference evidence="11" key="2">
    <citation type="submission" date="2023-06" db="EMBL/GenBank/DDBJ databases">
        <authorList>
            <person name="Ma L."/>
            <person name="Liu K.-W."/>
            <person name="Li Z."/>
            <person name="Hsiao Y.-Y."/>
            <person name="Qi Y."/>
            <person name="Fu T."/>
            <person name="Tang G."/>
            <person name="Zhang D."/>
            <person name="Sun W.-H."/>
            <person name="Liu D.-K."/>
            <person name="Li Y."/>
            <person name="Chen G.-Z."/>
            <person name="Liu X.-D."/>
            <person name="Liao X.-Y."/>
            <person name="Jiang Y.-T."/>
            <person name="Yu X."/>
            <person name="Hao Y."/>
            <person name="Huang J."/>
            <person name="Zhao X.-W."/>
            <person name="Ke S."/>
            <person name="Chen Y.-Y."/>
            <person name="Wu W.-L."/>
            <person name="Hsu J.-L."/>
            <person name="Lin Y.-F."/>
            <person name="Huang M.-D."/>
            <person name="Li C.-Y."/>
            <person name="Huang L."/>
            <person name="Wang Z.-W."/>
            <person name="Zhao X."/>
            <person name="Zhong W.-Y."/>
            <person name="Peng D.-H."/>
            <person name="Ahmad S."/>
            <person name="Lan S."/>
            <person name="Zhang J.-S."/>
            <person name="Tsai W.-C."/>
            <person name="Van De Peer Y."/>
            <person name="Liu Z.-J."/>
        </authorList>
    </citation>
    <scope>NUCLEOTIDE SEQUENCE</scope>
    <source>
        <strain evidence="11">CP</strain>
        <tissue evidence="11">Leaves</tissue>
    </source>
</reference>
<dbReference type="InterPro" id="IPR013083">
    <property type="entry name" value="Znf_RING/FYVE/PHD"/>
</dbReference>
<sequence>MPELNFEEGLVAGHQQLFGSSLIFDMDGDLNWGQPNPELHTHSGTSITDSSNLIFPPDYIPLTGGNLSHSSLIQSMDDYSTTFEPVIPNYMDNPPPIIYDTSVLHPASNGSIGQTHPSYDHRGSSSSSQHQQAVHGDEDNMVNIPTDHTGVTLKRKSLVIHEEGNSSGNHAAGSSTNNFVLSDPLQQGNNDTQSLMWNPLTAAPNYRGSNLIIGGEASQRNVRIRHTNNLEENQAGAQSSNSLPHQFHTIGSSANNSGNVAQPDPSVNFFTGQGNQLPALALHRDITPPASGSDQSYIENQSLVDASVDMDAGYGNAIPGGNPGVTFPSLRSSFSQAMGRGHDQGTSFAFQMAPGYTASENPLENGMQSGFQHFAASARSRPLFISGSRNDDRNGRMRGVIIRSQSFSDEDNSHNRMMSQAFAMVDPFIYNSRSLYDQHRDMRLDVDNMSYEELLDLGERIGHVNTGLSDEMILKYLRVVIYCSSSESADDETCAICLENYNDLQDLGTLKCGHDYHFECIKKWLGMKNICPICKTEPVAFTESSKYK</sequence>
<evidence type="ECO:0000256" key="4">
    <source>
        <dbReference type="ARBA" id="ARBA00022723"/>
    </source>
</evidence>
<keyword evidence="3" id="KW-0808">Transferase</keyword>
<evidence type="ECO:0000313" key="12">
    <source>
        <dbReference type="Proteomes" id="UP001180020"/>
    </source>
</evidence>
<evidence type="ECO:0000313" key="11">
    <source>
        <dbReference type="EMBL" id="KAK1285978.1"/>
    </source>
</evidence>
<evidence type="ECO:0000256" key="2">
    <source>
        <dbReference type="ARBA" id="ARBA00012483"/>
    </source>
</evidence>
<dbReference type="SMART" id="SM00184">
    <property type="entry name" value="RING"/>
    <property type="match status" value="1"/>
</dbReference>
<dbReference type="Proteomes" id="UP001180020">
    <property type="component" value="Unassembled WGS sequence"/>
</dbReference>
<keyword evidence="12" id="KW-1185">Reference proteome</keyword>
<protein>
    <recommendedName>
        <fullName evidence="2">RING-type E3 ubiquitin transferase</fullName>
        <ecNumber evidence="2">2.3.2.27</ecNumber>
    </recommendedName>
</protein>
<dbReference type="EC" id="2.3.2.27" evidence="2"/>
<dbReference type="GO" id="GO:0061630">
    <property type="term" value="F:ubiquitin protein ligase activity"/>
    <property type="evidence" value="ECO:0007669"/>
    <property type="project" value="UniProtKB-EC"/>
</dbReference>
<dbReference type="GO" id="GO:0008270">
    <property type="term" value="F:zinc ion binding"/>
    <property type="evidence" value="ECO:0007669"/>
    <property type="project" value="UniProtKB-KW"/>
</dbReference>
<evidence type="ECO:0000256" key="3">
    <source>
        <dbReference type="ARBA" id="ARBA00022679"/>
    </source>
</evidence>
<feature type="domain" description="RING-type" evidence="10">
    <location>
        <begin position="494"/>
        <end position="535"/>
    </location>
</feature>
<evidence type="ECO:0000259" key="10">
    <source>
        <dbReference type="PROSITE" id="PS50089"/>
    </source>
</evidence>
<organism evidence="11 12">
    <name type="scientific">Acorus calamus</name>
    <name type="common">Sweet flag</name>
    <dbReference type="NCBI Taxonomy" id="4465"/>
    <lineage>
        <taxon>Eukaryota</taxon>
        <taxon>Viridiplantae</taxon>
        <taxon>Streptophyta</taxon>
        <taxon>Embryophyta</taxon>
        <taxon>Tracheophyta</taxon>
        <taxon>Spermatophyta</taxon>
        <taxon>Magnoliopsida</taxon>
        <taxon>Liliopsida</taxon>
        <taxon>Acoraceae</taxon>
        <taxon>Acorus</taxon>
    </lineage>
</organism>
<proteinExistence type="predicted"/>
<evidence type="ECO:0000256" key="6">
    <source>
        <dbReference type="ARBA" id="ARBA00022786"/>
    </source>
</evidence>
<evidence type="ECO:0000256" key="5">
    <source>
        <dbReference type="ARBA" id="ARBA00022771"/>
    </source>
</evidence>
<feature type="region of interest" description="Disordered" evidence="9">
    <location>
        <begin position="164"/>
        <end position="186"/>
    </location>
</feature>
<dbReference type="AlphaFoldDB" id="A0AAV9CCF4"/>
<dbReference type="PANTHER" id="PTHR22937:SF65">
    <property type="entry name" value="E3 UBIQUITIN-PROTEIN LIGASE ARK2C"/>
    <property type="match status" value="1"/>
</dbReference>
<dbReference type="InterPro" id="IPR045191">
    <property type="entry name" value="MBR1/2-like"/>
</dbReference>
<dbReference type="PROSITE" id="PS50089">
    <property type="entry name" value="ZF_RING_2"/>
    <property type="match status" value="1"/>
</dbReference>
<feature type="region of interest" description="Disordered" evidence="9">
    <location>
        <begin position="104"/>
        <end position="144"/>
    </location>
</feature>
<dbReference type="Gene3D" id="3.30.40.10">
    <property type="entry name" value="Zinc/RING finger domain, C3HC4 (zinc finger)"/>
    <property type="match status" value="1"/>
</dbReference>
<feature type="compositionally biased region" description="Low complexity" evidence="9">
    <location>
        <begin position="165"/>
        <end position="178"/>
    </location>
</feature>
<evidence type="ECO:0000256" key="8">
    <source>
        <dbReference type="PROSITE-ProRule" id="PRU00175"/>
    </source>
</evidence>
<dbReference type="PANTHER" id="PTHR22937">
    <property type="entry name" value="E3 UBIQUITIN-PROTEIN LIGASE RNF165"/>
    <property type="match status" value="1"/>
</dbReference>
<evidence type="ECO:0000256" key="1">
    <source>
        <dbReference type="ARBA" id="ARBA00000900"/>
    </source>
</evidence>
<keyword evidence="7" id="KW-0862">Zinc</keyword>
<keyword evidence="4" id="KW-0479">Metal-binding</keyword>
<dbReference type="EMBL" id="JAUJYO010000020">
    <property type="protein sequence ID" value="KAK1285978.1"/>
    <property type="molecule type" value="Genomic_DNA"/>
</dbReference>
<keyword evidence="5 8" id="KW-0863">Zinc-finger</keyword>
<dbReference type="InterPro" id="IPR001841">
    <property type="entry name" value="Znf_RING"/>
</dbReference>
<keyword evidence="6" id="KW-0833">Ubl conjugation pathway</keyword>
<feature type="compositionally biased region" description="Polar residues" evidence="9">
    <location>
        <begin position="108"/>
        <end position="117"/>
    </location>
</feature>